<evidence type="ECO:0000256" key="4">
    <source>
        <dbReference type="ARBA" id="ARBA00022692"/>
    </source>
</evidence>
<feature type="transmembrane region" description="Helical" evidence="8">
    <location>
        <begin position="193"/>
        <end position="209"/>
    </location>
</feature>
<evidence type="ECO:0000256" key="3">
    <source>
        <dbReference type="ARBA" id="ARBA00022475"/>
    </source>
</evidence>
<feature type="transmembrane region" description="Helical" evidence="8">
    <location>
        <begin position="841"/>
        <end position="863"/>
    </location>
</feature>
<keyword evidence="6 8" id="KW-0472">Membrane</keyword>
<evidence type="ECO:0000313" key="10">
    <source>
        <dbReference type="EMBL" id="RUL89041.1"/>
    </source>
</evidence>
<dbReference type="InterPro" id="IPR004869">
    <property type="entry name" value="MMPL_dom"/>
</dbReference>
<evidence type="ECO:0000259" key="9">
    <source>
        <dbReference type="PROSITE" id="PS50156"/>
    </source>
</evidence>
<dbReference type="Pfam" id="PF03176">
    <property type="entry name" value="MMPL"/>
    <property type="match status" value="2"/>
</dbReference>
<dbReference type="PANTHER" id="PTHR33406:SF6">
    <property type="entry name" value="MEMBRANE PROTEIN YDGH-RELATED"/>
    <property type="match status" value="1"/>
</dbReference>
<dbReference type="RefSeq" id="WP_126724035.1">
    <property type="nucleotide sequence ID" value="NZ_RYZH01000005.1"/>
</dbReference>
<comment type="caution">
    <text evidence="10">The sequence shown here is derived from an EMBL/GenBank/DDBJ whole genome shotgun (WGS) entry which is preliminary data.</text>
</comment>
<evidence type="ECO:0000256" key="5">
    <source>
        <dbReference type="ARBA" id="ARBA00022989"/>
    </source>
</evidence>
<feature type="transmembrane region" description="Helical" evidence="8">
    <location>
        <begin position="249"/>
        <end position="270"/>
    </location>
</feature>
<comment type="subcellular location">
    <subcellularLocation>
        <location evidence="1">Cell membrane</location>
        <topology evidence="1">Multi-pass membrane protein</topology>
    </subcellularLocation>
</comment>
<evidence type="ECO:0000256" key="8">
    <source>
        <dbReference type="SAM" id="Phobius"/>
    </source>
</evidence>
<proteinExistence type="inferred from homology"/>
<feature type="transmembrane region" description="Helical" evidence="8">
    <location>
        <begin position="290"/>
        <end position="311"/>
    </location>
</feature>
<feature type="transmembrane region" description="Helical" evidence="8">
    <location>
        <begin position="323"/>
        <end position="346"/>
    </location>
</feature>
<keyword evidence="3" id="KW-1003">Cell membrane</keyword>
<evidence type="ECO:0000256" key="2">
    <source>
        <dbReference type="ARBA" id="ARBA00010157"/>
    </source>
</evidence>
<dbReference type="OrthoDB" id="9782006at2"/>
<keyword evidence="11" id="KW-1185">Reference proteome</keyword>
<comment type="similarity">
    <text evidence="2">Belongs to the resistance-nodulation-cell division (RND) (TC 2.A.6) family. MmpL subfamily.</text>
</comment>
<reference evidence="10 11" key="1">
    <citation type="submission" date="2018-12" db="EMBL/GenBank/DDBJ databases">
        <authorList>
            <person name="Toschakov S.V."/>
        </authorList>
    </citation>
    <scope>NUCLEOTIDE SEQUENCE [LARGE SCALE GENOMIC DNA]</scope>
    <source>
        <strain evidence="10 11">GM2012</strain>
    </source>
</reference>
<dbReference type="GO" id="GO:0005886">
    <property type="term" value="C:plasma membrane"/>
    <property type="evidence" value="ECO:0007669"/>
    <property type="project" value="UniProtKB-SubCell"/>
</dbReference>
<feature type="region of interest" description="Disordered" evidence="7">
    <location>
        <begin position="539"/>
        <end position="568"/>
    </location>
</feature>
<gene>
    <name evidence="10" type="ORF">TsocGM_04075</name>
</gene>
<name>A0A432MNM4_9BACT</name>
<evidence type="ECO:0000256" key="7">
    <source>
        <dbReference type="SAM" id="MobiDB-lite"/>
    </source>
</evidence>
<keyword evidence="4 8" id="KW-0812">Transmembrane</keyword>
<sequence>MSFDALRWFVSRRPAVVVLLWLVALALVVRLAPDLTRLAAEGQATLLPERSESAIAARILEASFPEQWFDSAAVLALHDPGGIDEKDRAFARRLADRIRSEDRPAAISTVIAPDGDPEVASRLLSGDGTLLLMFVPIKEAFVSPASQEAVAWLEAEAVRLAPEKPEGLHLSWSGSAVIGRDYMRNVQRTLDRAALATVFLLLGVLLAVYRSLFLAMVPLVTIGVSLLIARGLLAWAAELGWQLSSLVELFLVVLLFGTGTDFCLLLSWRFGENWNSSNPRGAIRTTLGRVAQALVTSAFTTIIGLSLMGTTRFKLFSSTGPSVAFGLVITVAAALTLTPALLLFLARWRPKAFTGLTRPPSGNWDRLGRAILRRPWLAWSLTLLVMLPAAVLGIRLTAENAFIQDTVAEMPPTTPSVAGLELIAEKFGLGATAPLAVLLEAGPGDPDFRSSVGLATIDEISRLLSHQRTLTEVRSATQPMGSTAPFEPARLSSRLRAVSEGFERLVEGARELKEGLNQGAARIRGAMLLGELAGADVLGEGAPAAPSPAPEPEEPSAPTPGESDPVTSGLRRATAAMLGQFGGVELPSVRNPIAPVEGDGPVAQLLRELGRAAEGADQIAEGASQARVEIANILDDPVGRRALDRLLINEKTIEENPELLRSFEAYIDSDGRIARIDAVQTARPFSPEALDQVETIRRRLGDYLDEYDEQDPMHPRAMVAGTNAEGADIRALTRRDQYQTWVIVPLGVFLVLVGMLRAPLACMNLVATMLLTYAFALGVTHVVFVWGMGAEGIDWKVPYFLFVLLVAVGVDYNVFLMSRLQEEVKALGLRAGITRAIGQTGGLITSAAAITACSFAAMMFSPLSSLRQLGFSLVVGIVTDAALVRPVLVPCGQWLLSRGRERRRQQALTRANAPGAPLPQAKETILG</sequence>
<dbReference type="Proteomes" id="UP000280296">
    <property type="component" value="Unassembled WGS sequence"/>
</dbReference>
<dbReference type="Gene3D" id="1.20.1640.10">
    <property type="entry name" value="Multidrug efflux transporter AcrB transmembrane domain"/>
    <property type="match status" value="2"/>
</dbReference>
<feature type="transmembrane region" description="Helical" evidence="8">
    <location>
        <begin position="738"/>
        <end position="758"/>
    </location>
</feature>
<dbReference type="InterPro" id="IPR050545">
    <property type="entry name" value="Mycobact_MmpL"/>
</dbReference>
<feature type="region of interest" description="Disordered" evidence="7">
    <location>
        <begin position="908"/>
        <end position="927"/>
    </location>
</feature>
<accession>A0A432MNM4</accession>
<feature type="transmembrane region" description="Helical" evidence="8">
    <location>
        <begin position="765"/>
        <end position="787"/>
    </location>
</feature>
<dbReference type="PROSITE" id="PS50156">
    <property type="entry name" value="SSD"/>
    <property type="match status" value="1"/>
</dbReference>
<protein>
    <submittedName>
        <fullName evidence="10">Multidrug RND transporter</fullName>
    </submittedName>
</protein>
<organism evidence="10 11">
    <name type="scientific">Tautonia sociabilis</name>
    <dbReference type="NCBI Taxonomy" id="2080755"/>
    <lineage>
        <taxon>Bacteria</taxon>
        <taxon>Pseudomonadati</taxon>
        <taxon>Planctomycetota</taxon>
        <taxon>Planctomycetia</taxon>
        <taxon>Isosphaerales</taxon>
        <taxon>Isosphaeraceae</taxon>
        <taxon>Tautonia</taxon>
    </lineage>
</organism>
<dbReference type="EMBL" id="RYZH01000005">
    <property type="protein sequence ID" value="RUL89041.1"/>
    <property type="molecule type" value="Genomic_DNA"/>
</dbReference>
<dbReference type="InterPro" id="IPR000731">
    <property type="entry name" value="SSD"/>
</dbReference>
<evidence type="ECO:0000313" key="11">
    <source>
        <dbReference type="Proteomes" id="UP000280296"/>
    </source>
</evidence>
<dbReference type="SUPFAM" id="SSF82866">
    <property type="entry name" value="Multidrug efflux transporter AcrB transmembrane domain"/>
    <property type="match status" value="2"/>
</dbReference>
<reference evidence="10 11" key="2">
    <citation type="submission" date="2019-01" db="EMBL/GenBank/DDBJ databases">
        <title>Tautonia sociabilis, a novel thermotolerant planctomycete of Isosphaeraceae family, isolated from a 4000 m deep subterranean habitat.</title>
        <authorList>
            <person name="Kovaleva O.L."/>
            <person name="Elcheninov A.G."/>
            <person name="Van Heerden E."/>
            <person name="Toshchakov S.V."/>
            <person name="Novikov A."/>
            <person name="Bonch-Osmolovskaya E.A."/>
            <person name="Kublanov I.V."/>
        </authorList>
    </citation>
    <scope>NUCLEOTIDE SEQUENCE [LARGE SCALE GENOMIC DNA]</scope>
    <source>
        <strain evidence="10 11">GM2012</strain>
    </source>
</reference>
<evidence type="ECO:0000256" key="1">
    <source>
        <dbReference type="ARBA" id="ARBA00004651"/>
    </source>
</evidence>
<feature type="compositionally biased region" description="Pro residues" evidence="7">
    <location>
        <begin position="545"/>
        <end position="558"/>
    </location>
</feature>
<feature type="transmembrane region" description="Helical" evidence="8">
    <location>
        <begin position="799"/>
        <end position="820"/>
    </location>
</feature>
<feature type="domain" description="SSD" evidence="9">
    <location>
        <begin position="766"/>
        <end position="894"/>
    </location>
</feature>
<evidence type="ECO:0000256" key="6">
    <source>
        <dbReference type="ARBA" id="ARBA00023136"/>
    </source>
</evidence>
<feature type="transmembrane region" description="Helical" evidence="8">
    <location>
        <begin position="376"/>
        <end position="396"/>
    </location>
</feature>
<dbReference type="PANTHER" id="PTHR33406">
    <property type="entry name" value="MEMBRANE PROTEIN MJ1562-RELATED"/>
    <property type="match status" value="1"/>
</dbReference>
<keyword evidence="5 8" id="KW-1133">Transmembrane helix</keyword>
<dbReference type="AlphaFoldDB" id="A0A432MNM4"/>
<feature type="transmembrane region" description="Helical" evidence="8">
    <location>
        <begin position="869"/>
        <end position="896"/>
    </location>
</feature>